<dbReference type="PANTHER" id="PTHR11959">
    <property type="entry name" value="4-HYDROXYPHENYLPYRUVATE DIOXYGENASE"/>
    <property type="match status" value="1"/>
</dbReference>
<evidence type="ECO:0000256" key="4">
    <source>
        <dbReference type="ARBA" id="ARBA00023232"/>
    </source>
</evidence>
<keyword evidence="3" id="KW-0828">Tyrosine catabolism</keyword>
<accession>A0AA39AGU4</accession>
<name>A0AA39AGU4_VITRO</name>
<evidence type="ECO:0000256" key="3">
    <source>
        <dbReference type="ARBA" id="ARBA00022878"/>
    </source>
</evidence>
<evidence type="ECO:0000256" key="1">
    <source>
        <dbReference type="ARBA" id="ARBA00005162"/>
    </source>
</evidence>
<dbReference type="Gene3D" id="3.10.180.10">
    <property type="entry name" value="2,3-Dihydroxybiphenyl 1,2-Dioxygenase, domain 1"/>
    <property type="match status" value="1"/>
</dbReference>
<evidence type="ECO:0000256" key="2">
    <source>
        <dbReference type="ARBA" id="ARBA00013222"/>
    </source>
</evidence>
<dbReference type="InterPro" id="IPR005956">
    <property type="entry name" value="4OHPhenylPyrv_dOase"/>
</dbReference>
<keyword evidence="4" id="KW-0585">Phenylalanine catabolism</keyword>
<protein>
    <recommendedName>
        <fullName evidence="2">4-hydroxyphenylpyruvate dioxygenase</fullName>
        <ecNumber evidence="2">1.13.11.27</ecNumber>
    </recommendedName>
</protein>
<evidence type="ECO:0000313" key="6">
    <source>
        <dbReference type="Proteomes" id="UP001168098"/>
    </source>
</evidence>
<dbReference type="GO" id="GO:0006559">
    <property type="term" value="P:L-phenylalanine catabolic process"/>
    <property type="evidence" value="ECO:0007669"/>
    <property type="project" value="UniProtKB-KW"/>
</dbReference>
<comment type="caution">
    <text evidence="5">The sequence shown here is derived from an EMBL/GenBank/DDBJ whole genome shotgun (WGS) entry which is preliminary data.</text>
</comment>
<dbReference type="EMBL" id="JARBHA010000002">
    <property type="protein sequence ID" value="KAJ9707251.1"/>
    <property type="molecule type" value="Genomic_DNA"/>
</dbReference>
<dbReference type="EC" id="1.13.11.27" evidence="2"/>
<comment type="pathway">
    <text evidence="1">Amino-acid degradation; L-phenylalanine degradation; acetoacetate and fumarate from L-phenylalanine: step 3/6.</text>
</comment>
<proteinExistence type="predicted"/>
<keyword evidence="6" id="KW-1185">Reference proteome</keyword>
<dbReference type="Proteomes" id="UP001168098">
    <property type="component" value="Unassembled WGS sequence"/>
</dbReference>
<gene>
    <name evidence="5" type="ORF">PVL29_002303</name>
</gene>
<reference evidence="5 6" key="1">
    <citation type="journal article" date="2023" name="BMC Biotechnol.">
        <title>Vitis rotundifolia cv Carlos genome sequencing.</title>
        <authorList>
            <person name="Huff M."/>
            <person name="Hulse-Kemp A."/>
            <person name="Scheffler B."/>
            <person name="Youngblood R."/>
            <person name="Simpson S."/>
            <person name="Babiker E."/>
            <person name="Staton M."/>
        </authorList>
    </citation>
    <scope>NUCLEOTIDE SEQUENCE [LARGE SCALE GENOMIC DNA]</scope>
    <source>
        <tissue evidence="5">Leaf</tissue>
    </source>
</reference>
<dbReference type="InterPro" id="IPR029068">
    <property type="entry name" value="Glyas_Bleomycin-R_OHBP_Dase"/>
</dbReference>
<dbReference type="AlphaFoldDB" id="A0AA39AGU4"/>
<dbReference type="PANTHER" id="PTHR11959:SF1">
    <property type="entry name" value="4-HYDROXYPHENYLPYRUVATE DIOXYGENASE"/>
    <property type="match status" value="1"/>
</dbReference>
<dbReference type="GO" id="GO:0006572">
    <property type="term" value="P:L-tyrosine catabolic process"/>
    <property type="evidence" value="ECO:0007669"/>
    <property type="project" value="UniProtKB-KW"/>
</dbReference>
<organism evidence="5 6">
    <name type="scientific">Vitis rotundifolia</name>
    <name type="common">Muscadine grape</name>
    <dbReference type="NCBI Taxonomy" id="103349"/>
    <lineage>
        <taxon>Eukaryota</taxon>
        <taxon>Viridiplantae</taxon>
        <taxon>Streptophyta</taxon>
        <taxon>Embryophyta</taxon>
        <taxon>Tracheophyta</taxon>
        <taxon>Spermatophyta</taxon>
        <taxon>Magnoliopsida</taxon>
        <taxon>eudicotyledons</taxon>
        <taxon>Gunneridae</taxon>
        <taxon>Pentapetalae</taxon>
        <taxon>rosids</taxon>
        <taxon>Vitales</taxon>
        <taxon>Vitaceae</taxon>
        <taxon>Viteae</taxon>
        <taxon>Vitis</taxon>
    </lineage>
</organism>
<sequence>MSPLVTIGGFFVISEVHLYGWTKNCCFPWTWGSGGWTTPWVTSGAGGRVLEAIKWFHELAEFMVEDGGTSESRLNSVVLACNNEIVLLLLNEPVFGIKRKNQIQTYLEHNEGAGMQHLVLMSDNICRTLREIRQRSGVGRFEFMPSPPSTYYRNMKKKAGDVPTNDQIKECEDLGILVNKNNQGTLLQIFTKPLGDRKELILLEYCWINWFCLYLLCKPTIFIEIIQRLECMVKDCWALSYKGGCGGFGKDNFSKLLISIEEYENTLEAKRIAKPAPV</sequence>
<dbReference type="GO" id="GO:0003868">
    <property type="term" value="F:4-hydroxyphenylpyruvate dioxygenase activity"/>
    <property type="evidence" value="ECO:0007669"/>
    <property type="project" value="UniProtKB-EC"/>
</dbReference>
<dbReference type="SUPFAM" id="SSF54593">
    <property type="entry name" value="Glyoxalase/Bleomycin resistance protein/Dihydroxybiphenyl dioxygenase"/>
    <property type="match status" value="1"/>
</dbReference>
<evidence type="ECO:0000313" key="5">
    <source>
        <dbReference type="EMBL" id="KAJ9707251.1"/>
    </source>
</evidence>